<dbReference type="PANTHER" id="PTHR12669:SF15">
    <property type="entry name" value="CHROMOSOME 8 OPEN READING FRAME 88"/>
    <property type="match status" value="1"/>
</dbReference>
<feature type="compositionally biased region" description="Polar residues" evidence="4">
    <location>
        <begin position="109"/>
        <end position="119"/>
    </location>
</feature>
<evidence type="ECO:0000313" key="5">
    <source>
        <dbReference type="Proteomes" id="UP000221080"/>
    </source>
</evidence>
<evidence type="ECO:0000256" key="4">
    <source>
        <dbReference type="SAM" id="MobiDB-lite"/>
    </source>
</evidence>
<evidence type="ECO:0000313" key="6">
    <source>
        <dbReference type="RefSeq" id="XP_017318099.1"/>
    </source>
</evidence>
<dbReference type="OrthoDB" id="9905203at2759"/>
<keyword evidence="2" id="KW-0810">Translation regulation</keyword>
<dbReference type="PANTHER" id="PTHR12669">
    <property type="entry name" value="EUKARYOTIC TRANSLATION INITIATION FACTOR 4E-BINDING PROTEIN"/>
    <property type="match status" value="1"/>
</dbReference>
<dbReference type="CTD" id="561889"/>
<proteinExistence type="inferred from homology"/>
<protein>
    <submittedName>
        <fullName evidence="6">Uncharacterized protein C8orf88 homolog isoform X2</fullName>
    </submittedName>
</protein>
<feature type="region of interest" description="Disordered" evidence="4">
    <location>
        <begin position="100"/>
        <end position="125"/>
    </location>
</feature>
<keyword evidence="3" id="KW-0652">Protein synthesis inhibitor</keyword>
<dbReference type="GO" id="GO:0005737">
    <property type="term" value="C:cytoplasm"/>
    <property type="evidence" value="ECO:0007669"/>
    <property type="project" value="TreeGrafter"/>
</dbReference>
<dbReference type="RefSeq" id="XP_017318099.1">
    <property type="nucleotide sequence ID" value="XM_017462610.3"/>
</dbReference>
<dbReference type="Proteomes" id="UP000221080">
    <property type="component" value="Chromosome 1"/>
</dbReference>
<accession>A0A2D0QIR9</accession>
<reference evidence="6" key="2">
    <citation type="submission" date="2025-08" db="UniProtKB">
        <authorList>
            <consortium name="RefSeq"/>
        </authorList>
    </citation>
    <scope>IDENTIFICATION</scope>
    <source>
        <tissue evidence="6">Blood</tissue>
    </source>
</reference>
<comment type="similarity">
    <text evidence="1">Belongs to the eIF4E-binding protein family.</text>
</comment>
<keyword evidence="5" id="KW-1185">Reference proteome</keyword>
<sequence length="125" mass="14180">MMEVSTRRMRNLVPARPLRRINSNQVLQTDAVAEPVEKPTERALNTITVEHFYKLLMQHSQSQAAAKPERISYSRDFLIKLANSPMAKIKPDFLPDHPIVLDKGREPDSNNVIGNNSAKGNMFPE</sequence>
<dbReference type="GeneID" id="108261754"/>
<organism evidence="5 6">
    <name type="scientific">Ictalurus punctatus</name>
    <name type="common">Channel catfish</name>
    <name type="synonym">Silurus punctatus</name>
    <dbReference type="NCBI Taxonomy" id="7998"/>
    <lineage>
        <taxon>Eukaryota</taxon>
        <taxon>Metazoa</taxon>
        <taxon>Chordata</taxon>
        <taxon>Craniata</taxon>
        <taxon>Vertebrata</taxon>
        <taxon>Euteleostomi</taxon>
        <taxon>Actinopterygii</taxon>
        <taxon>Neopterygii</taxon>
        <taxon>Teleostei</taxon>
        <taxon>Ostariophysi</taxon>
        <taxon>Siluriformes</taxon>
        <taxon>Ictaluridae</taxon>
        <taxon>Ictalurus</taxon>
    </lineage>
</organism>
<gene>
    <name evidence="6" type="primary">gra</name>
</gene>
<dbReference type="AlphaFoldDB" id="A0A2D0QIR9"/>
<evidence type="ECO:0000256" key="1">
    <source>
        <dbReference type="ARBA" id="ARBA00005480"/>
    </source>
</evidence>
<dbReference type="Pfam" id="PF05456">
    <property type="entry name" value="eIF_4EBP"/>
    <property type="match status" value="1"/>
</dbReference>
<name>A0A2D0QIR9_ICTPU</name>
<dbReference type="GO" id="GO:0008190">
    <property type="term" value="F:eukaryotic initiation factor 4E binding"/>
    <property type="evidence" value="ECO:0007669"/>
    <property type="project" value="InterPro"/>
</dbReference>
<evidence type="ECO:0000256" key="3">
    <source>
        <dbReference type="ARBA" id="ARBA00023193"/>
    </source>
</evidence>
<dbReference type="InterPro" id="IPR008606">
    <property type="entry name" value="EIF4EBP"/>
</dbReference>
<dbReference type="GO" id="GO:0045947">
    <property type="term" value="P:negative regulation of translational initiation"/>
    <property type="evidence" value="ECO:0007669"/>
    <property type="project" value="InterPro"/>
</dbReference>
<reference evidence="5" key="1">
    <citation type="journal article" date="2016" name="Nat. Commun.">
        <title>The channel catfish genome sequence provides insights into the evolution of scale formation in teleosts.</title>
        <authorList>
            <person name="Liu Z."/>
            <person name="Liu S."/>
            <person name="Yao J."/>
            <person name="Bao L."/>
            <person name="Zhang J."/>
            <person name="Li Y."/>
            <person name="Jiang C."/>
            <person name="Sun L."/>
            <person name="Wang R."/>
            <person name="Zhang Y."/>
            <person name="Zhou T."/>
            <person name="Zeng Q."/>
            <person name="Fu Q."/>
            <person name="Gao S."/>
            <person name="Li N."/>
            <person name="Koren S."/>
            <person name="Jiang Y."/>
            <person name="Zimin A."/>
            <person name="Xu P."/>
            <person name="Phillippy A.M."/>
            <person name="Geng X."/>
            <person name="Song L."/>
            <person name="Sun F."/>
            <person name="Li C."/>
            <person name="Wang X."/>
            <person name="Chen A."/>
            <person name="Jin Y."/>
            <person name="Yuan Z."/>
            <person name="Yang Y."/>
            <person name="Tan S."/>
            <person name="Peatman E."/>
            <person name="Lu J."/>
            <person name="Qin Z."/>
            <person name="Dunham R."/>
            <person name="Li Z."/>
            <person name="Sonstegard T."/>
            <person name="Feng J."/>
            <person name="Danzmann R.G."/>
            <person name="Schroeder S."/>
            <person name="Scheffler B."/>
            <person name="Duke M.V."/>
            <person name="Ballard L."/>
            <person name="Kucuktas H."/>
            <person name="Kaltenboeck L."/>
            <person name="Liu H."/>
            <person name="Armbruster J."/>
            <person name="Xie Y."/>
            <person name="Kirby M.L."/>
            <person name="Tian Y."/>
            <person name="Flanagan M.E."/>
            <person name="Mu W."/>
            <person name="Waldbieser G.C."/>
        </authorList>
    </citation>
    <scope>NUCLEOTIDE SEQUENCE [LARGE SCALE GENOMIC DNA]</scope>
    <source>
        <strain evidence="5">SDA103</strain>
    </source>
</reference>
<evidence type="ECO:0000256" key="2">
    <source>
        <dbReference type="ARBA" id="ARBA00022845"/>
    </source>
</evidence>